<keyword evidence="4" id="KW-0949">S-adenosyl-L-methionine</keyword>
<comment type="similarity">
    <text evidence="1">Belongs to the N(4)/N(6)-methyltransferase family.</text>
</comment>
<dbReference type="EMBL" id="SJDT01000001">
    <property type="protein sequence ID" value="TBW23778.1"/>
    <property type="molecule type" value="Genomic_DNA"/>
</dbReference>
<evidence type="ECO:0000256" key="1">
    <source>
        <dbReference type="ARBA" id="ARBA00006594"/>
    </source>
</evidence>
<evidence type="ECO:0000256" key="4">
    <source>
        <dbReference type="ARBA" id="ARBA00022691"/>
    </source>
</evidence>
<dbReference type="RefSeq" id="WP_131279298.1">
    <property type="nucleotide sequence ID" value="NZ_JBHSLR010000009.1"/>
</dbReference>
<evidence type="ECO:0000259" key="5">
    <source>
        <dbReference type="Pfam" id="PF01555"/>
    </source>
</evidence>
<keyword evidence="3 6" id="KW-0808">Transferase</keyword>
<dbReference type="PROSITE" id="PS00092">
    <property type="entry name" value="N6_MTASE"/>
    <property type="match status" value="1"/>
</dbReference>
<sequence>MTDGFGVVEETGDIHEISPASPDFRTELAEQIADLAPEAVADGKIDFEKLKELLSDDVSSSPERFGLFWPGKKQAIRTAQSPTTATLQPDFENSKNWDTTQNVFIEGDNLEVLKVLQNHYYGKIKMIYIDPPYNTGKDFVYKDDFRDGMKNYLEWTEQVNGEGKKASSNSESEGRYHSNWLNMMYPRLKLARNLLTDDGAIVISINEKEQSHLKDLCDEVFGENNLIAQFIWRNEGNVDQQSKVKGVHEYILAYARQADRFAKPTVIDPNISENSKLFKKEIENSITKNGPANPPSSVFLPKGFPANFDSGIIRKRTDLYPYYENDIQVESGKTRNPGNVYSGWSSRNLLELFIKNGFTPIVDSEDRETRFELRETGAIYMVKLRKDDQGHVISVLSNFGTTKKNSSLLGDMGIFFSFPKPILLIQYLISIFTATSSGDQILDFFAGSATTAHAVMQLNAEDGGNRNFIMVQLPEPTDEKSEARQAGYYTIPEISRERIRRAGEKILAEEKSKLDGRTDLDTGFRAYKLTDTNFTKWNVGSDVTETILQGELLSTVDSASDGSRIDDLFTELLLKQGMSLTEKVDNIEISGVSLRAVHDNEGGLAVLAYLDEHQSPTLEQLRAFIDTKPARFVILEDAFKGNDELKTNLVQMCKINHVELWTA</sequence>
<dbReference type="PIRSF" id="PIRSF015855">
    <property type="entry name" value="TypeIII_Mtase_mKpnI"/>
    <property type="match status" value="1"/>
</dbReference>
<gene>
    <name evidence="6" type="ORF">EZJ44_01180</name>
</gene>
<dbReference type="Gene3D" id="3.40.50.150">
    <property type="entry name" value="Vaccinia Virus protein VP39"/>
    <property type="match status" value="1"/>
</dbReference>
<dbReference type="InterPro" id="IPR002941">
    <property type="entry name" value="DNA_methylase_N4/N6"/>
</dbReference>
<protein>
    <submittedName>
        <fullName evidence="6">Site-specific DNA-methyltransferase</fullName>
    </submittedName>
</protein>
<dbReference type="Proteomes" id="UP000293036">
    <property type="component" value="Unassembled WGS sequence"/>
</dbReference>
<keyword evidence="2 6" id="KW-0489">Methyltransferase</keyword>
<evidence type="ECO:0000256" key="2">
    <source>
        <dbReference type="ARBA" id="ARBA00022603"/>
    </source>
</evidence>
<organism evidence="6 7">
    <name type="scientific">Arcanobacterium bovis</name>
    <dbReference type="NCBI Taxonomy" id="2529275"/>
    <lineage>
        <taxon>Bacteria</taxon>
        <taxon>Bacillati</taxon>
        <taxon>Actinomycetota</taxon>
        <taxon>Actinomycetes</taxon>
        <taxon>Actinomycetales</taxon>
        <taxon>Actinomycetaceae</taxon>
        <taxon>Arcanobacterium</taxon>
    </lineage>
</organism>
<dbReference type="GO" id="GO:0008170">
    <property type="term" value="F:N-methyltransferase activity"/>
    <property type="evidence" value="ECO:0007669"/>
    <property type="project" value="InterPro"/>
</dbReference>
<evidence type="ECO:0000256" key="3">
    <source>
        <dbReference type="ARBA" id="ARBA00022679"/>
    </source>
</evidence>
<dbReference type="OrthoDB" id="9773060at2"/>
<feature type="domain" description="DNA methylase N-4/N-6" evidence="5">
    <location>
        <begin position="124"/>
        <end position="468"/>
    </location>
</feature>
<dbReference type="GO" id="GO:0032259">
    <property type="term" value="P:methylation"/>
    <property type="evidence" value="ECO:0007669"/>
    <property type="project" value="UniProtKB-KW"/>
</dbReference>
<dbReference type="InterPro" id="IPR029063">
    <property type="entry name" value="SAM-dependent_MTases_sf"/>
</dbReference>
<dbReference type="GO" id="GO:0003677">
    <property type="term" value="F:DNA binding"/>
    <property type="evidence" value="ECO:0007669"/>
    <property type="project" value="InterPro"/>
</dbReference>
<dbReference type="InterPro" id="IPR002295">
    <property type="entry name" value="N4/N6-MTase_EcoPI_Mod-like"/>
</dbReference>
<name>A0A4Q9V2F7_9ACTO</name>
<dbReference type="SUPFAM" id="SSF53335">
    <property type="entry name" value="S-adenosyl-L-methionine-dependent methyltransferases"/>
    <property type="match status" value="1"/>
</dbReference>
<proteinExistence type="inferred from homology"/>
<dbReference type="InterPro" id="IPR002052">
    <property type="entry name" value="DNA_methylase_N6_adenine_CS"/>
</dbReference>
<dbReference type="PRINTS" id="PR00506">
    <property type="entry name" value="D21N6MTFRASE"/>
</dbReference>
<keyword evidence="7" id="KW-1185">Reference proteome</keyword>
<comment type="caution">
    <text evidence="6">The sequence shown here is derived from an EMBL/GenBank/DDBJ whole genome shotgun (WGS) entry which is preliminary data.</text>
</comment>
<evidence type="ECO:0000313" key="6">
    <source>
        <dbReference type="EMBL" id="TBW23778.1"/>
    </source>
</evidence>
<reference evidence="6 7" key="1">
    <citation type="submission" date="2019-02" db="EMBL/GenBank/DDBJ databases">
        <title>Arcanobacterium bovis sp. nov., isolated from the milk of a cow with mastitis.</title>
        <authorList>
            <person name="Sammra O."/>
            <person name="Foster G."/>
            <person name="Hassan A."/>
            <person name="Alssahen M."/>
            <person name="Laemmler C."/>
            <person name="Borowiak M."/>
            <person name="Malorny B."/>
            <person name="Abdulmawjood A."/>
        </authorList>
    </citation>
    <scope>NUCLEOTIDE SEQUENCE [LARGE SCALE GENOMIC DNA]</scope>
    <source>
        <strain evidence="6 7">C605018/01/1</strain>
    </source>
</reference>
<dbReference type="Pfam" id="PF01555">
    <property type="entry name" value="N6_N4_Mtase"/>
    <property type="match status" value="1"/>
</dbReference>
<evidence type="ECO:0000313" key="7">
    <source>
        <dbReference type="Proteomes" id="UP000293036"/>
    </source>
</evidence>
<accession>A0A4Q9V2F7</accession>
<dbReference type="AlphaFoldDB" id="A0A4Q9V2F7"/>